<evidence type="ECO:0000256" key="7">
    <source>
        <dbReference type="ARBA" id="ARBA00022989"/>
    </source>
</evidence>
<evidence type="ECO:0000256" key="5">
    <source>
        <dbReference type="ARBA" id="ARBA00022741"/>
    </source>
</evidence>
<dbReference type="CDD" id="cd18596">
    <property type="entry name" value="ABC_6TM_VMR1_D1_like"/>
    <property type="match status" value="1"/>
</dbReference>
<dbReference type="Pfam" id="PF00005">
    <property type="entry name" value="ABC_tran"/>
    <property type="match status" value="2"/>
</dbReference>
<keyword evidence="8 9" id="KW-0472">Membrane</keyword>
<comment type="subcellular location">
    <subcellularLocation>
        <location evidence="1">Membrane</location>
        <topology evidence="1">Multi-pass membrane protein</topology>
    </subcellularLocation>
</comment>
<gene>
    <name evidence="12" type="ORF">M501DRAFT_1011963</name>
</gene>
<dbReference type="PANTHER" id="PTHR24223">
    <property type="entry name" value="ATP-BINDING CASSETTE SUB-FAMILY C"/>
    <property type="match status" value="1"/>
</dbReference>
<evidence type="ECO:0000313" key="13">
    <source>
        <dbReference type="Proteomes" id="UP000799429"/>
    </source>
</evidence>
<dbReference type="PROSITE" id="PS50929">
    <property type="entry name" value="ABC_TM1F"/>
    <property type="match status" value="2"/>
</dbReference>
<dbReference type="SUPFAM" id="SSF52540">
    <property type="entry name" value="P-loop containing nucleoside triphosphate hydrolases"/>
    <property type="match status" value="2"/>
</dbReference>
<dbReference type="FunFam" id="3.40.50.300:FF:001751">
    <property type="entry name" value="ABC bile acid transporter"/>
    <property type="match status" value="1"/>
</dbReference>
<dbReference type="InterPro" id="IPR003593">
    <property type="entry name" value="AAA+_ATPase"/>
</dbReference>
<dbReference type="InterPro" id="IPR003439">
    <property type="entry name" value="ABC_transporter-like_ATP-bd"/>
</dbReference>
<dbReference type="OrthoDB" id="6500128at2759"/>
<dbReference type="Gene3D" id="1.20.1560.10">
    <property type="entry name" value="ABC transporter type 1, transmembrane domain"/>
    <property type="match status" value="2"/>
</dbReference>
<dbReference type="InterPro" id="IPR050173">
    <property type="entry name" value="ABC_transporter_C-like"/>
</dbReference>
<feature type="domain" description="ABC transmembrane type-1" evidence="11">
    <location>
        <begin position="746"/>
        <end position="1038"/>
    </location>
</feature>
<dbReference type="InterPro" id="IPR036640">
    <property type="entry name" value="ABC1_TM_sf"/>
</dbReference>
<dbReference type="GO" id="GO:0140359">
    <property type="term" value="F:ABC-type transporter activity"/>
    <property type="evidence" value="ECO:0007669"/>
    <property type="project" value="InterPro"/>
</dbReference>
<proteinExistence type="predicted"/>
<sequence length="1293" mass="144864">MAALISVIVILNMPLRHPSLSRAEISATFDAPTFELRSPEDSLTPWQFMSVSWMAPLIGIGALRQLHDEDVWKLGYEFQHRRLHHAFRELQGSVVRRLIKANGIDLLIISALAIVELAANLAVPVTLQQLLRSMERPEVPKRAALIYASFSLIARLISSQAAVFGVWYSRRAYERSRGEMITMLYEKTLSRKIIGDKLKQPDHADERPISSNTANIRDRSRFHPLVMWKQFSTLIKKALPSHTSSQTEEDSKQPASMGKILNLMRNDVYEIAQRFWDFQMLTSKPLGLIFSVLLIWRLLGWSCLVGILTVMVAQVLNALIVRILLRWEVVRRRATDGKLKVTSQFVEAIRHLRWYGWQDAWLKHILEARQHELNIRIITAAWNIMITFSNAFGSTLFPLVAFYAYTAWAGQTLGVDIAFPALQLFSMLESNLREIPNLITVLLNASIAVGRLESFMNEPDKDNSTMRHTNATELALENASFAWPGANEFVLKYLNLSFPPGLTVVCGKVAAGKSALLQALLGELDLKEGTLVRPDEMIGYCAQMPWLQSMSIRENILFSAQYDEVRYKEVLEACALMPDMANLQNGDLSNIGENGVGLSGGQRARVALARAVYSRAKILLLDDPISALDHQTAEFIVKRCIAGRLLEGRTVILATHRTELCHGIATQIVEITDGQANILDPETTSLQDLQSVTSQEHIQQLHTQDHDEMEAAIPDKFIEDEHRSHGGVQASIYWEYVKAGKLRWWALLILTIVLYRASSTGENWFLKYWGEAYGESDRQETISNPLKRLPPPEDNVKPWLWWYFFIVISEATTWVVAQIFMAVIVYSAGRQMFKDVMQRVSHATFRFYDVTPVGRLMNRLTSDISTIDGNISQKFYNVARHSVTLIFSVVVIASVTPSFLVFSFSLAAGFIYIFQRFLPTSQSLRRLEMVSLSPLMSNFGALVEGLTTVRAFCTQSRFQDRVIEVTDAFQKMDHFYWSLQAWLMYRFDALSATSTFVLTCLALYIGISPGLTAFVLIAASKFVNATHSLCRQYGQLQMDFVSVERVVELLHLEQEPPGDVTPPAWWPSQNGDIVFEDVTIKYAPTLEPALSNVSLTLKAGRNTAIVGRTGSGKSTFALSLLATITPTSGRILIDGIDISTVDKQILRQRITFLAQDPILFPGTLHTNLDPLSLYPAPLLSQVLALVAHPSYNWTLDTPIEASGRNLSQGQRQLVGLARALLRKSSIVILDEATASIDRKTAERVQRVLREELGGATVVTIAHRVEAVRGAEGSVVLSGGRVIRAEGSAEGSVE</sequence>
<feature type="transmembrane region" description="Helical" evidence="9">
    <location>
        <begin position="281"/>
        <end position="299"/>
    </location>
</feature>
<dbReference type="InterPro" id="IPR011527">
    <property type="entry name" value="ABC1_TM_dom"/>
</dbReference>
<dbReference type="Proteomes" id="UP000799429">
    <property type="component" value="Unassembled WGS sequence"/>
</dbReference>
<evidence type="ECO:0000256" key="2">
    <source>
        <dbReference type="ARBA" id="ARBA00022448"/>
    </source>
</evidence>
<evidence type="ECO:0000259" key="11">
    <source>
        <dbReference type="PROSITE" id="PS50929"/>
    </source>
</evidence>
<dbReference type="PANTHER" id="PTHR24223:SF415">
    <property type="entry name" value="FI20190P1"/>
    <property type="match status" value="1"/>
</dbReference>
<dbReference type="Gene3D" id="3.40.50.300">
    <property type="entry name" value="P-loop containing nucleotide triphosphate hydrolases"/>
    <property type="match status" value="2"/>
</dbReference>
<keyword evidence="4" id="KW-0677">Repeat</keyword>
<dbReference type="InterPro" id="IPR027417">
    <property type="entry name" value="P-loop_NTPase"/>
</dbReference>
<feature type="transmembrane region" description="Helical" evidence="9">
    <location>
        <begin position="996"/>
        <end position="1019"/>
    </location>
</feature>
<feature type="transmembrane region" description="Helical" evidence="9">
    <location>
        <begin position="800"/>
        <end position="829"/>
    </location>
</feature>
<comment type="caution">
    <text evidence="12">The sequence shown here is derived from an EMBL/GenBank/DDBJ whole genome shotgun (WGS) entry which is preliminary data.</text>
</comment>
<feature type="domain" description="ABC transporter" evidence="10">
    <location>
        <begin position="1073"/>
        <end position="1292"/>
    </location>
</feature>
<dbReference type="CDD" id="cd18604">
    <property type="entry name" value="ABC_6TM_VMR1_D2_like"/>
    <property type="match status" value="1"/>
</dbReference>
<dbReference type="CDD" id="cd03244">
    <property type="entry name" value="ABCC_MRP_domain2"/>
    <property type="match status" value="1"/>
</dbReference>
<keyword evidence="13" id="KW-1185">Reference proteome</keyword>
<feature type="transmembrane region" description="Helical" evidence="9">
    <location>
        <begin position="145"/>
        <end position="168"/>
    </location>
</feature>
<evidence type="ECO:0000256" key="1">
    <source>
        <dbReference type="ARBA" id="ARBA00004141"/>
    </source>
</evidence>
<feature type="domain" description="ABC transmembrane type-1" evidence="11">
    <location>
        <begin position="107"/>
        <end position="444"/>
    </location>
</feature>
<evidence type="ECO:0000256" key="4">
    <source>
        <dbReference type="ARBA" id="ARBA00022737"/>
    </source>
</evidence>
<dbReference type="PROSITE" id="PS50893">
    <property type="entry name" value="ABC_TRANSPORTER_2"/>
    <property type="match status" value="2"/>
</dbReference>
<accession>A0A9P4VQK5</accession>
<feature type="transmembrane region" description="Helical" evidence="9">
    <location>
        <begin position="106"/>
        <end position="125"/>
    </location>
</feature>
<dbReference type="SUPFAM" id="SSF90123">
    <property type="entry name" value="ABC transporter transmembrane region"/>
    <property type="match status" value="2"/>
</dbReference>
<dbReference type="EMBL" id="MU006097">
    <property type="protein sequence ID" value="KAF2838425.1"/>
    <property type="molecule type" value="Genomic_DNA"/>
</dbReference>
<dbReference type="PROSITE" id="PS00211">
    <property type="entry name" value="ABC_TRANSPORTER_1"/>
    <property type="match status" value="2"/>
</dbReference>
<evidence type="ECO:0000256" key="3">
    <source>
        <dbReference type="ARBA" id="ARBA00022692"/>
    </source>
</evidence>
<evidence type="ECO:0000256" key="8">
    <source>
        <dbReference type="ARBA" id="ARBA00023136"/>
    </source>
</evidence>
<dbReference type="FunFam" id="1.20.1560.10:FF:000013">
    <property type="entry name" value="ABC transporter C family member 2"/>
    <property type="match status" value="1"/>
</dbReference>
<keyword evidence="6" id="KW-0067">ATP-binding</keyword>
<dbReference type="GO" id="GO:0005524">
    <property type="term" value="F:ATP binding"/>
    <property type="evidence" value="ECO:0007669"/>
    <property type="project" value="UniProtKB-KW"/>
</dbReference>
<keyword evidence="7 9" id="KW-1133">Transmembrane helix</keyword>
<dbReference type="CDD" id="cd03250">
    <property type="entry name" value="ABCC_MRP_domain1"/>
    <property type="match status" value="1"/>
</dbReference>
<reference evidence="12" key="1">
    <citation type="journal article" date="2020" name="Stud. Mycol.">
        <title>101 Dothideomycetes genomes: a test case for predicting lifestyles and emergence of pathogens.</title>
        <authorList>
            <person name="Haridas S."/>
            <person name="Albert R."/>
            <person name="Binder M."/>
            <person name="Bloem J."/>
            <person name="Labutti K."/>
            <person name="Salamov A."/>
            <person name="Andreopoulos B."/>
            <person name="Baker S."/>
            <person name="Barry K."/>
            <person name="Bills G."/>
            <person name="Bluhm B."/>
            <person name="Cannon C."/>
            <person name="Castanera R."/>
            <person name="Culley D."/>
            <person name="Daum C."/>
            <person name="Ezra D."/>
            <person name="Gonzalez J."/>
            <person name="Henrissat B."/>
            <person name="Kuo A."/>
            <person name="Liang C."/>
            <person name="Lipzen A."/>
            <person name="Lutzoni F."/>
            <person name="Magnuson J."/>
            <person name="Mondo S."/>
            <person name="Nolan M."/>
            <person name="Ohm R."/>
            <person name="Pangilinan J."/>
            <person name="Park H.-J."/>
            <person name="Ramirez L."/>
            <person name="Alfaro M."/>
            <person name="Sun H."/>
            <person name="Tritt A."/>
            <person name="Yoshinaga Y."/>
            <person name="Zwiers L.-H."/>
            <person name="Turgeon B."/>
            <person name="Goodwin S."/>
            <person name="Spatafora J."/>
            <person name="Crous P."/>
            <person name="Grigoriev I."/>
        </authorList>
    </citation>
    <scope>NUCLEOTIDE SEQUENCE</scope>
    <source>
        <strain evidence="12">CBS 101060</strain>
    </source>
</reference>
<protein>
    <submittedName>
        <fullName evidence="12">ATP-dependent bile acid permease</fullName>
    </submittedName>
</protein>
<dbReference type="InterPro" id="IPR017871">
    <property type="entry name" value="ABC_transporter-like_CS"/>
</dbReference>
<organism evidence="12 13">
    <name type="scientific">Patellaria atrata CBS 101060</name>
    <dbReference type="NCBI Taxonomy" id="1346257"/>
    <lineage>
        <taxon>Eukaryota</taxon>
        <taxon>Fungi</taxon>
        <taxon>Dikarya</taxon>
        <taxon>Ascomycota</taxon>
        <taxon>Pezizomycotina</taxon>
        <taxon>Dothideomycetes</taxon>
        <taxon>Dothideomycetes incertae sedis</taxon>
        <taxon>Patellariales</taxon>
        <taxon>Patellariaceae</taxon>
        <taxon>Patellaria</taxon>
    </lineage>
</organism>
<evidence type="ECO:0000259" key="10">
    <source>
        <dbReference type="PROSITE" id="PS50893"/>
    </source>
</evidence>
<keyword evidence="3 9" id="KW-0812">Transmembrane</keyword>
<dbReference type="GO" id="GO:0016020">
    <property type="term" value="C:membrane"/>
    <property type="evidence" value="ECO:0007669"/>
    <property type="project" value="UniProtKB-SubCell"/>
</dbReference>
<name>A0A9P4VQK5_9PEZI</name>
<dbReference type="SMART" id="SM00382">
    <property type="entry name" value="AAA"/>
    <property type="match status" value="2"/>
</dbReference>
<evidence type="ECO:0000256" key="9">
    <source>
        <dbReference type="SAM" id="Phobius"/>
    </source>
</evidence>
<dbReference type="GO" id="GO:0016887">
    <property type="term" value="F:ATP hydrolysis activity"/>
    <property type="evidence" value="ECO:0007669"/>
    <property type="project" value="InterPro"/>
</dbReference>
<feature type="transmembrane region" description="Helical" evidence="9">
    <location>
        <begin position="305"/>
        <end position="325"/>
    </location>
</feature>
<keyword evidence="5" id="KW-0547">Nucleotide-binding</keyword>
<keyword evidence="2" id="KW-0813">Transport</keyword>
<dbReference type="FunFam" id="3.40.50.300:FF:001577">
    <property type="entry name" value="ABC bile acid transporter"/>
    <property type="match status" value="1"/>
</dbReference>
<dbReference type="GO" id="GO:0005737">
    <property type="term" value="C:cytoplasm"/>
    <property type="evidence" value="ECO:0007669"/>
    <property type="project" value="UniProtKB-ARBA"/>
</dbReference>
<dbReference type="Pfam" id="PF00664">
    <property type="entry name" value="ABC_membrane"/>
    <property type="match status" value="2"/>
</dbReference>
<evidence type="ECO:0000256" key="6">
    <source>
        <dbReference type="ARBA" id="ARBA00022840"/>
    </source>
</evidence>
<feature type="domain" description="ABC transporter" evidence="10">
    <location>
        <begin position="474"/>
        <end position="698"/>
    </location>
</feature>
<feature type="transmembrane region" description="Helical" evidence="9">
    <location>
        <begin position="883"/>
        <end position="915"/>
    </location>
</feature>
<evidence type="ECO:0000313" key="12">
    <source>
        <dbReference type="EMBL" id="KAF2838425.1"/>
    </source>
</evidence>